<keyword evidence="4 7" id="KW-1133">Transmembrane helix</keyword>
<dbReference type="GO" id="GO:0015744">
    <property type="term" value="P:succinate transport"/>
    <property type="evidence" value="ECO:0007669"/>
    <property type="project" value="TreeGrafter"/>
</dbReference>
<dbReference type="RefSeq" id="WP_338238130.1">
    <property type="nucleotide sequence ID" value="NZ_BQKE01000002.1"/>
</dbReference>
<feature type="transmembrane region" description="Helical" evidence="7">
    <location>
        <begin position="138"/>
        <end position="154"/>
    </location>
</feature>
<dbReference type="PANTHER" id="PTHR34390">
    <property type="entry name" value="UPF0442 PROTEIN YJJB-RELATED"/>
    <property type="match status" value="1"/>
</dbReference>
<dbReference type="InterPro" id="IPR050539">
    <property type="entry name" value="ThrE_Dicarb/AminoAcid_Exp"/>
</dbReference>
<comment type="caution">
    <text evidence="9">The sequence shown here is derived from an EMBL/GenBank/DDBJ whole genome shotgun (WGS) entry which is preliminary data.</text>
</comment>
<evidence type="ECO:0000256" key="5">
    <source>
        <dbReference type="ARBA" id="ARBA00023136"/>
    </source>
</evidence>
<dbReference type="Proteomes" id="UP001310022">
    <property type="component" value="Unassembled WGS sequence"/>
</dbReference>
<evidence type="ECO:0000256" key="2">
    <source>
        <dbReference type="ARBA" id="ARBA00022475"/>
    </source>
</evidence>
<evidence type="ECO:0000256" key="7">
    <source>
        <dbReference type="SAM" id="Phobius"/>
    </source>
</evidence>
<comment type="similarity">
    <text evidence="6">Belongs to the ThrE exporter (TC 2.A.79) family.</text>
</comment>
<dbReference type="GO" id="GO:0022857">
    <property type="term" value="F:transmembrane transporter activity"/>
    <property type="evidence" value="ECO:0007669"/>
    <property type="project" value="InterPro"/>
</dbReference>
<evidence type="ECO:0000313" key="9">
    <source>
        <dbReference type="EMBL" id="GJM62903.1"/>
    </source>
</evidence>
<gene>
    <name evidence="9" type="ORF">PEDI_34550</name>
</gene>
<reference evidence="9 10" key="1">
    <citation type="submission" date="2021-12" db="EMBL/GenBank/DDBJ databases">
        <title>Genome sequencing of bacteria with rrn-lacking chromosome and rrn-plasmid.</title>
        <authorList>
            <person name="Anda M."/>
            <person name="Iwasaki W."/>
        </authorList>
    </citation>
    <scope>NUCLEOTIDE SEQUENCE [LARGE SCALE GENOMIC DNA]</scope>
    <source>
        <strain evidence="9 10">NBRC 15940</strain>
    </source>
</reference>
<comment type="subcellular location">
    <subcellularLocation>
        <location evidence="1">Cell membrane</location>
        <topology evidence="1">Multi-pass membrane protein</topology>
    </subcellularLocation>
</comment>
<evidence type="ECO:0000256" key="3">
    <source>
        <dbReference type="ARBA" id="ARBA00022692"/>
    </source>
</evidence>
<keyword evidence="5 7" id="KW-0472">Membrane</keyword>
<sequence length="253" mass="28377">MIEKKLDLLFRTAEMLLGSGANSNRLERNLRRAAAIFGMDQHHLQFHFTLRTVMICYQEDGRHYYRMHKVLHHGVNMQIISGLSRMIWKGFWEGFTLVDYERELDRLSNLPKQYPRPVVIAGVALACAAFCKLLGGDFYALAFTFLASSLALFIRQELHHRHQNLYFTVLVSATVASGIASLNALLPYSSTPNHAMMAAVLFLIPGVPLINTVDDLIDGFTLMGTSRGMVAFLLLMSIALGFLLVISTLNISN</sequence>
<dbReference type="AlphaFoldDB" id="A0AAN4W015"/>
<dbReference type="EMBL" id="BQKE01000002">
    <property type="protein sequence ID" value="GJM62903.1"/>
    <property type="molecule type" value="Genomic_DNA"/>
</dbReference>
<accession>A0AAN4W015</accession>
<feature type="domain" description="Threonine/serine exporter-like N-terminal" evidence="8">
    <location>
        <begin position="8"/>
        <end position="247"/>
    </location>
</feature>
<keyword evidence="2" id="KW-1003">Cell membrane</keyword>
<evidence type="ECO:0000256" key="1">
    <source>
        <dbReference type="ARBA" id="ARBA00004651"/>
    </source>
</evidence>
<organism evidence="9 10">
    <name type="scientific">Persicobacter diffluens</name>
    <dbReference type="NCBI Taxonomy" id="981"/>
    <lineage>
        <taxon>Bacteria</taxon>
        <taxon>Pseudomonadati</taxon>
        <taxon>Bacteroidota</taxon>
        <taxon>Cytophagia</taxon>
        <taxon>Cytophagales</taxon>
        <taxon>Persicobacteraceae</taxon>
        <taxon>Persicobacter</taxon>
    </lineage>
</organism>
<feature type="transmembrane region" description="Helical" evidence="7">
    <location>
        <begin position="229"/>
        <end position="251"/>
    </location>
</feature>
<dbReference type="PANTHER" id="PTHR34390:SF2">
    <property type="entry name" value="SUCCINATE TRANSPORTER SUBUNIT YJJP-RELATED"/>
    <property type="match status" value="1"/>
</dbReference>
<evidence type="ECO:0000259" key="8">
    <source>
        <dbReference type="Pfam" id="PF06738"/>
    </source>
</evidence>
<dbReference type="Pfam" id="PF06738">
    <property type="entry name" value="ThrE"/>
    <property type="match status" value="1"/>
</dbReference>
<evidence type="ECO:0000256" key="4">
    <source>
        <dbReference type="ARBA" id="ARBA00022989"/>
    </source>
</evidence>
<feature type="transmembrane region" description="Helical" evidence="7">
    <location>
        <begin position="166"/>
        <end position="188"/>
    </location>
</feature>
<evidence type="ECO:0000256" key="6">
    <source>
        <dbReference type="ARBA" id="ARBA00034125"/>
    </source>
</evidence>
<protein>
    <recommendedName>
        <fullName evidence="8">Threonine/serine exporter-like N-terminal domain-containing protein</fullName>
    </recommendedName>
</protein>
<proteinExistence type="inferred from homology"/>
<keyword evidence="3 7" id="KW-0812">Transmembrane</keyword>
<dbReference type="InterPro" id="IPR010619">
    <property type="entry name" value="ThrE-like_N"/>
</dbReference>
<dbReference type="GO" id="GO:0005886">
    <property type="term" value="C:plasma membrane"/>
    <property type="evidence" value="ECO:0007669"/>
    <property type="project" value="UniProtKB-SubCell"/>
</dbReference>
<name>A0AAN4W015_9BACT</name>
<evidence type="ECO:0000313" key="10">
    <source>
        <dbReference type="Proteomes" id="UP001310022"/>
    </source>
</evidence>
<keyword evidence="10" id="KW-1185">Reference proteome</keyword>